<evidence type="ECO:0000313" key="8">
    <source>
        <dbReference type="Proteomes" id="UP001054126"/>
    </source>
</evidence>
<dbReference type="Gene3D" id="2.30.30.1150">
    <property type="match status" value="1"/>
</dbReference>
<name>A0AAE9WV65_PLAYO</name>
<organism evidence="7 8">
    <name type="scientific">Plasmodium yoelii yoelii</name>
    <dbReference type="NCBI Taxonomy" id="73239"/>
    <lineage>
        <taxon>Eukaryota</taxon>
        <taxon>Sar</taxon>
        <taxon>Alveolata</taxon>
        <taxon>Apicomplexa</taxon>
        <taxon>Aconoidasida</taxon>
        <taxon>Haemosporida</taxon>
        <taxon>Plasmodiidae</taxon>
        <taxon>Plasmodium</taxon>
        <taxon>Plasmodium (Vinckeia)</taxon>
    </lineage>
</organism>
<dbReference type="InterPro" id="IPR019787">
    <property type="entry name" value="Znf_PHD-finger"/>
</dbReference>
<gene>
    <name evidence="7" type="ORF">Py17XNL_000900112</name>
</gene>
<dbReference type="Pfam" id="PF00628">
    <property type="entry name" value="PHD"/>
    <property type="match status" value="1"/>
</dbReference>
<feature type="compositionally biased region" description="Low complexity" evidence="5">
    <location>
        <begin position="51"/>
        <end position="61"/>
    </location>
</feature>
<dbReference type="SUPFAM" id="SSF57903">
    <property type="entry name" value="FYVE/PHD zinc finger"/>
    <property type="match status" value="1"/>
</dbReference>
<feature type="domain" description="PHD-type" evidence="6">
    <location>
        <begin position="74"/>
        <end position="122"/>
    </location>
</feature>
<sequence length="124" mass="14707">MEKGLTIVHNKIKRREIDKTKNKNINLIENYDIKNHKNGSYNNNDDKKINNKTTKNNNNNDSEIKNYPNNLENDSFCYECYHGGNLICCDNCIRSYHIYCVSESDKPQQNFNYWYCPLCKRNGK</sequence>
<evidence type="ECO:0000313" key="7">
    <source>
        <dbReference type="EMBL" id="WBY57169.1"/>
    </source>
</evidence>
<dbReference type="GO" id="GO:0003714">
    <property type="term" value="F:transcription corepressor activity"/>
    <property type="evidence" value="ECO:0007669"/>
    <property type="project" value="TreeGrafter"/>
</dbReference>
<keyword evidence="3" id="KW-0862">Zinc</keyword>
<protein>
    <submittedName>
        <fullName evidence="7">EELM2 domain-containing protein</fullName>
    </submittedName>
</protein>
<dbReference type="GO" id="GO:0008270">
    <property type="term" value="F:zinc ion binding"/>
    <property type="evidence" value="ECO:0007669"/>
    <property type="project" value="UniProtKB-KW"/>
</dbReference>
<dbReference type="PROSITE" id="PS50016">
    <property type="entry name" value="ZF_PHD_2"/>
    <property type="match status" value="1"/>
</dbReference>
<evidence type="ECO:0000256" key="1">
    <source>
        <dbReference type="ARBA" id="ARBA00022723"/>
    </source>
</evidence>
<accession>A0AAE9WV65</accession>
<dbReference type="PROSITE" id="PS01359">
    <property type="entry name" value="ZF_PHD_1"/>
    <property type="match status" value="1"/>
</dbReference>
<proteinExistence type="predicted"/>
<evidence type="ECO:0000256" key="5">
    <source>
        <dbReference type="SAM" id="MobiDB-lite"/>
    </source>
</evidence>
<evidence type="ECO:0000256" key="3">
    <source>
        <dbReference type="ARBA" id="ARBA00022833"/>
    </source>
</evidence>
<dbReference type="InterPro" id="IPR001965">
    <property type="entry name" value="Znf_PHD"/>
</dbReference>
<evidence type="ECO:0000259" key="6">
    <source>
        <dbReference type="PROSITE" id="PS50016"/>
    </source>
</evidence>
<dbReference type="PANTHER" id="PTHR46453">
    <property type="entry name" value="PROTEIN KINASE C-BINDING PROTEIN 1"/>
    <property type="match status" value="1"/>
</dbReference>
<dbReference type="InterPro" id="IPR019786">
    <property type="entry name" value="Zinc_finger_PHD-type_CS"/>
</dbReference>
<evidence type="ECO:0000256" key="4">
    <source>
        <dbReference type="PROSITE-ProRule" id="PRU00146"/>
    </source>
</evidence>
<keyword evidence="2 4" id="KW-0863">Zinc-finger</keyword>
<evidence type="ECO:0000256" key="2">
    <source>
        <dbReference type="ARBA" id="ARBA00022771"/>
    </source>
</evidence>
<dbReference type="GO" id="GO:0005737">
    <property type="term" value="C:cytoplasm"/>
    <property type="evidence" value="ECO:0007669"/>
    <property type="project" value="TreeGrafter"/>
</dbReference>
<dbReference type="AlphaFoldDB" id="A0AAE9WV65"/>
<keyword evidence="1" id="KW-0479">Metal-binding</keyword>
<dbReference type="SMART" id="SM00249">
    <property type="entry name" value="PHD"/>
    <property type="match status" value="1"/>
</dbReference>
<dbReference type="PANTHER" id="PTHR46453:SF5">
    <property type="entry name" value="PROTEIN KINASE C-BINDING PROTEIN 1 ISOFORM X1"/>
    <property type="match status" value="1"/>
</dbReference>
<reference evidence="7" key="1">
    <citation type="submission" date="2023-01" db="EMBL/GenBank/DDBJ databases">
        <title>Long-Read Genome Assembly and Gene Model Annotations for the Rodent Malaria Parasite Plasmodium yoelii 17XNL.</title>
        <authorList>
            <person name="Mitchell G.J."/>
            <person name="Sebastian A."/>
            <person name="Albert I."/>
            <person name="Lindner S.E."/>
        </authorList>
    </citation>
    <scope>NUCLEOTIDE SEQUENCE</scope>
    <source>
        <strain evidence="7">17XNL clone 1.1</strain>
    </source>
</reference>
<dbReference type="GO" id="GO:0005634">
    <property type="term" value="C:nucleus"/>
    <property type="evidence" value="ECO:0007669"/>
    <property type="project" value="TreeGrafter"/>
</dbReference>
<dbReference type="EMBL" id="CP115533">
    <property type="protein sequence ID" value="WBY57169.1"/>
    <property type="molecule type" value="Genomic_DNA"/>
</dbReference>
<dbReference type="Proteomes" id="UP001054126">
    <property type="component" value="Chromosome 9"/>
</dbReference>
<feature type="region of interest" description="Disordered" evidence="5">
    <location>
        <begin position="38"/>
        <end position="66"/>
    </location>
</feature>
<dbReference type="InterPro" id="IPR011011">
    <property type="entry name" value="Znf_FYVE_PHD"/>
</dbReference>